<feature type="region of interest" description="Disordered" evidence="1">
    <location>
        <begin position="72"/>
        <end position="98"/>
    </location>
</feature>
<evidence type="ECO:0000256" key="1">
    <source>
        <dbReference type="SAM" id="MobiDB-lite"/>
    </source>
</evidence>
<reference evidence="2 3" key="1">
    <citation type="submission" date="2023-03" db="EMBL/GenBank/DDBJ databases">
        <title>Genome insight into feeding habits of ladybird beetles.</title>
        <authorList>
            <person name="Li H.-S."/>
            <person name="Huang Y.-H."/>
            <person name="Pang H."/>
        </authorList>
    </citation>
    <scope>NUCLEOTIDE SEQUENCE [LARGE SCALE GENOMIC DNA]</scope>
    <source>
        <strain evidence="2">SYSU_2023b</strain>
        <tissue evidence="2">Whole body</tissue>
    </source>
</reference>
<evidence type="ECO:0000313" key="3">
    <source>
        <dbReference type="Proteomes" id="UP001431783"/>
    </source>
</evidence>
<proteinExistence type="predicted"/>
<dbReference type="AlphaFoldDB" id="A0AAW1TVH4"/>
<accession>A0AAW1TVH4</accession>
<dbReference type="EMBL" id="JARQZJ010000007">
    <property type="protein sequence ID" value="KAK9871726.1"/>
    <property type="molecule type" value="Genomic_DNA"/>
</dbReference>
<gene>
    <name evidence="2" type="ORF">WA026_014179</name>
</gene>
<sequence length="161" mass="18465">MDDGIEAKESFMYPTPIQGESRLVTQRGVISYVVTDITDEEIINSDSPIKILGARRLNGRYYGDAAQFFETENSSSNRPDFNSYPTLPASQRSDETSELVEVPNRRILIKSQLQIPYDEISASSPRKRKIPWSYPLDMTKKHIKCPQLTAHLLNMKEMDFF</sequence>
<feature type="compositionally biased region" description="Polar residues" evidence="1">
    <location>
        <begin position="72"/>
        <end position="91"/>
    </location>
</feature>
<organism evidence="2 3">
    <name type="scientific">Henosepilachna vigintioctopunctata</name>
    <dbReference type="NCBI Taxonomy" id="420089"/>
    <lineage>
        <taxon>Eukaryota</taxon>
        <taxon>Metazoa</taxon>
        <taxon>Ecdysozoa</taxon>
        <taxon>Arthropoda</taxon>
        <taxon>Hexapoda</taxon>
        <taxon>Insecta</taxon>
        <taxon>Pterygota</taxon>
        <taxon>Neoptera</taxon>
        <taxon>Endopterygota</taxon>
        <taxon>Coleoptera</taxon>
        <taxon>Polyphaga</taxon>
        <taxon>Cucujiformia</taxon>
        <taxon>Coccinelloidea</taxon>
        <taxon>Coccinellidae</taxon>
        <taxon>Epilachninae</taxon>
        <taxon>Epilachnini</taxon>
        <taxon>Henosepilachna</taxon>
    </lineage>
</organism>
<comment type="caution">
    <text evidence="2">The sequence shown here is derived from an EMBL/GenBank/DDBJ whole genome shotgun (WGS) entry which is preliminary data.</text>
</comment>
<name>A0AAW1TVH4_9CUCU</name>
<evidence type="ECO:0000313" key="2">
    <source>
        <dbReference type="EMBL" id="KAK9871726.1"/>
    </source>
</evidence>
<dbReference type="Proteomes" id="UP001431783">
    <property type="component" value="Unassembled WGS sequence"/>
</dbReference>
<protein>
    <submittedName>
        <fullName evidence="2">Uncharacterized protein</fullName>
    </submittedName>
</protein>
<keyword evidence="3" id="KW-1185">Reference proteome</keyword>